<proteinExistence type="predicted"/>
<dbReference type="Gene3D" id="2.60.40.790">
    <property type="match status" value="1"/>
</dbReference>
<sequence>MEARSSLPIRRELIDAKFEGYKLSLDCLPTYQCSLESVLDVTSLSEDQYSFHHAKLLGVHNHLIQDPWCNKHVYFVSSDWFIVKAMTTMSSVQIDGRVVQIPDSAIQREVIGRHEVTMVFVSPDLAVVSDGAGKLHVYFTGDRQSSAEKWKVLFSLDPVDGKAPFSLVDSLMTSDNGTTYIDCLCAYVIESNQDQKEKFKSNHLSVIDWVTIVSSDQKSWKQERSRQLLGRRPFDYVAMDSNQSVVIAAPSAFKFHFDSLKPVLEEEVVESHTIESALPEYTWCQESEDITVQFTVPAGMTKADIYLTLTSDHIDFGIKNGKALLKGHLHGPVDVEGSTWTIQEQRVELTLTKLNQEVWPVVVVGDHRGEMTLDQAQIAEIHNRLAGLTSEQLNPAPDPEVNKPYNAQELEDCDAFPDDSSMVTRMDGNSHKVTHQTNLGSHQFLFTTRVSHDAPSVFCLRHDVDGLVWQPAKTVKEHDSPWQHVATFNAFGYVQASKQQRKFCACSSDFSYVAICDAVRHCYIYRQPTAVLSPVRNRKTGQQINTVAKQQVVSLESADSAVGLHATHTKLFILTTSKLYAVLVNPETV</sequence>
<accession>A0AA88XMA8</accession>
<name>A0AA88XMA8_PINIB</name>
<evidence type="ECO:0000313" key="7">
    <source>
        <dbReference type="EMBL" id="KAK3085443.1"/>
    </source>
</evidence>
<keyword evidence="8" id="KW-1185">Reference proteome</keyword>
<gene>
    <name evidence="7" type="ORF">FSP39_003362</name>
</gene>
<feature type="domain" description="CS" evidence="6">
    <location>
        <begin position="276"/>
        <end position="363"/>
    </location>
</feature>
<dbReference type="GO" id="GO:0005634">
    <property type="term" value="C:nucleus"/>
    <property type="evidence" value="ECO:0007669"/>
    <property type="project" value="UniProtKB-SubCell"/>
</dbReference>
<dbReference type="InterPro" id="IPR037895">
    <property type="entry name" value="NUDCD1"/>
</dbReference>
<reference evidence="7" key="1">
    <citation type="submission" date="2019-08" db="EMBL/GenBank/DDBJ databases">
        <title>The improved chromosome-level genome for the pearl oyster Pinctada fucata martensii using PacBio sequencing and Hi-C.</title>
        <authorList>
            <person name="Zheng Z."/>
        </authorList>
    </citation>
    <scope>NUCLEOTIDE SEQUENCE</scope>
    <source>
        <strain evidence="7">ZZ-2019</strain>
        <tissue evidence="7">Adductor muscle</tissue>
    </source>
</reference>
<dbReference type="EMBL" id="VSWD01000012">
    <property type="protein sequence ID" value="KAK3085443.1"/>
    <property type="molecule type" value="Genomic_DNA"/>
</dbReference>
<dbReference type="InterPro" id="IPR008978">
    <property type="entry name" value="HSP20-like_chaperone"/>
</dbReference>
<dbReference type="PANTHER" id="PTHR21664">
    <property type="entry name" value="CHRONIC MYELOGENOUS LEUKEMIA TUMOR ANTIGEN 66"/>
    <property type="match status" value="1"/>
</dbReference>
<dbReference type="Proteomes" id="UP001186944">
    <property type="component" value="Unassembled WGS sequence"/>
</dbReference>
<dbReference type="InterPro" id="IPR007052">
    <property type="entry name" value="CS_dom"/>
</dbReference>
<evidence type="ECO:0000256" key="5">
    <source>
        <dbReference type="ARBA" id="ARBA00023242"/>
    </source>
</evidence>
<organism evidence="7 8">
    <name type="scientific">Pinctada imbricata</name>
    <name type="common">Atlantic pearl-oyster</name>
    <name type="synonym">Pinctada martensii</name>
    <dbReference type="NCBI Taxonomy" id="66713"/>
    <lineage>
        <taxon>Eukaryota</taxon>
        <taxon>Metazoa</taxon>
        <taxon>Spiralia</taxon>
        <taxon>Lophotrochozoa</taxon>
        <taxon>Mollusca</taxon>
        <taxon>Bivalvia</taxon>
        <taxon>Autobranchia</taxon>
        <taxon>Pteriomorphia</taxon>
        <taxon>Pterioida</taxon>
        <taxon>Pterioidea</taxon>
        <taxon>Pteriidae</taxon>
        <taxon>Pinctada</taxon>
    </lineage>
</organism>
<dbReference type="CDD" id="cd06467">
    <property type="entry name" value="p23_NUDC_like"/>
    <property type="match status" value="1"/>
</dbReference>
<dbReference type="Pfam" id="PF04969">
    <property type="entry name" value="CS"/>
    <property type="match status" value="1"/>
</dbReference>
<keyword evidence="4" id="KW-0963">Cytoplasm</keyword>
<evidence type="ECO:0000256" key="4">
    <source>
        <dbReference type="ARBA" id="ARBA00022490"/>
    </source>
</evidence>
<dbReference type="GO" id="GO:0005737">
    <property type="term" value="C:cytoplasm"/>
    <property type="evidence" value="ECO:0007669"/>
    <property type="project" value="UniProtKB-SubCell"/>
</dbReference>
<dbReference type="SUPFAM" id="SSF49764">
    <property type="entry name" value="HSP20-like chaperones"/>
    <property type="match status" value="1"/>
</dbReference>
<evidence type="ECO:0000256" key="1">
    <source>
        <dbReference type="ARBA" id="ARBA00004123"/>
    </source>
</evidence>
<protein>
    <recommendedName>
        <fullName evidence="3">NudC domain-containing protein 1</fullName>
    </recommendedName>
</protein>
<evidence type="ECO:0000256" key="2">
    <source>
        <dbReference type="ARBA" id="ARBA00004496"/>
    </source>
</evidence>
<dbReference type="AlphaFoldDB" id="A0AA88XMA8"/>
<comment type="subcellular location">
    <subcellularLocation>
        <location evidence="2">Cytoplasm</location>
    </subcellularLocation>
    <subcellularLocation>
        <location evidence="1">Nucleus</location>
    </subcellularLocation>
</comment>
<evidence type="ECO:0000259" key="6">
    <source>
        <dbReference type="PROSITE" id="PS51203"/>
    </source>
</evidence>
<evidence type="ECO:0000256" key="3">
    <source>
        <dbReference type="ARBA" id="ARBA00018915"/>
    </source>
</evidence>
<evidence type="ECO:0000313" key="8">
    <source>
        <dbReference type="Proteomes" id="UP001186944"/>
    </source>
</evidence>
<dbReference type="PANTHER" id="PTHR21664:SF1">
    <property type="entry name" value="NUDC DOMAIN-CONTAINING PROTEIN 1"/>
    <property type="match status" value="1"/>
</dbReference>
<keyword evidence="5" id="KW-0539">Nucleus</keyword>
<comment type="caution">
    <text evidence="7">The sequence shown here is derived from an EMBL/GenBank/DDBJ whole genome shotgun (WGS) entry which is preliminary data.</text>
</comment>
<dbReference type="PROSITE" id="PS51203">
    <property type="entry name" value="CS"/>
    <property type="match status" value="1"/>
</dbReference>